<reference evidence="3" key="1">
    <citation type="journal article" date="2014" name="Science">
        <title>Ancient hybridizations among the ancestral genomes of bread wheat.</title>
        <authorList>
            <consortium name="International Wheat Genome Sequencing Consortium,"/>
            <person name="Marcussen T."/>
            <person name="Sandve S.R."/>
            <person name="Heier L."/>
            <person name="Spannagl M."/>
            <person name="Pfeifer M."/>
            <person name="Jakobsen K.S."/>
            <person name="Wulff B.B."/>
            <person name="Steuernagel B."/>
            <person name="Mayer K.F."/>
            <person name="Olsen O.A."/>
        </authorList>
    </citation>
    <scope>NUCLEOTIDE SEQUENCE [LARGE SCALE GENOMIC DNA]</scope>
    <source>
        <strain evidence="3">cv. AL8/78</strain>
    </source>
</reference>
<feature type="domain" description="CRAL-TRIO" evidence="1">
    <location>
        <begin position="1"/>
        <end position="107"/>
    </location>
</feature>
<sequence length="111" mass="12809">RIPRGQDKFIVVVDLKGWGYANCDVRAYVAAIEIMQSYYPERLGKALMVHVPYIFMKAWKMVYPFIDANTRDKFVFVDNKSLEGALRREMDESQVPEMYGGKLPIAPLTDD</sequence>
<dbReference type="SMART" id="SM00516">
    <property type="entry name" value="SEC14"/>
    <property type="match status" value="1"/>
</dbReference>
<reference evidence="2" key="5">
    <citation type="journal article" date="2021" name="G3 (Bethesda)">
        <title>Aegilops tauschii genome assembly Aet v5.0 features greater sequence contiguity and improved annotation.</title>
        <authorList>
            <person name="Wang L."/>
            <person name="Zhu T."/>
            <person name="Rodriguez J.C."/>
            <person name="Deal K.R."/>
            <person name="Dubcovsky J."/>
            <person name="McGuire P.E."/>
            <person name="Lux T."/>
            <person name="Spannagl M."/>
            <person name="Mayer K.F.X."/>
            <person name="Baldrich P."/>
            <person name="Meyers B.C."/>
            <person name="Huo N."/>
            <person name="Gu Y.Q."/>
            <person name="Zhou H."/>
            <person name="Devos K.M."/>
            <person name="Bennetzen J.L."/>
            <person name="Unver T."/>
            <person name="Budak H."/>
            <person name="Gulick P.J."/>
            <person name="Galiba G."/>
            <person name="Kalapos B."/>
            <person name="Nelson D.R."/>
            <person name="Li P."/>
            <person name="You F.M."/>
            <person name="Luo M.C."/>
            <person name="Dvorak J."/>
        </authorList>
    </citation>
    <scope>NUCLEOTIDE SEQUENCE [LARGE SCALE GENOMIC DNA]</scope>
    <source>
        <strain evidence="2">cv. AL8/78</strain>
    </source>
</reference>
<protein>
    <recommendedName>
        <fullName evidence="1">CRAL-TRIO domain-containing protein</fullName>
    </recommendedName>
</protein>
<accession>A0A453GE70</accession>
<dbReference type="Proteomes" id="UP000015105">
    <property type="component" value="Chromosome 3D"/>
</dbReference>
<dbReference type="AlphaFoldDB" id="A0A453GE70"/>
<dbReference type="PROSITE" id="PS50191">
    <property type="entry name" value="CRAL_TRIO"/>
    <property type="match status" value="1"/>
</dbReference>
<reference evidence="3" key="2">
    <citation type="journal article" date="2017" name="Nat. Plants">
        <title>The Aegilops tauschii genome reveals multiple impacts of transposons.</title>
        <authorList>
            <person name="Zhao G."/>
            <person name="Zou C."/>
            <person name="Li K."/>
            <person name="Wang K."/>
            <person name="Li T."/>
            <person name="Gao L."/>
            <person name="Zhang X."/>
            <person name="Wang H."/>
            <person name="Yang Z."/>
            <person name="Liu X."/>
            <person name="Jiang W."/>
            <person name="Mao L."/>
            <person name="Kong X."/>
            <person name="Jiao Y."/>
            <person name="Jia J."/>
        </authorList>
    </citation>
    <scope>NUCLEOTIDE SEQUENCE [LARGE SCALE GENOMIC DNA]</scope>
    <source>
        <strain evidence="3">cv. AL8/78</strain>
    </source>
</reference>
<dbReference type="InterPro" id="IPR036865">
    <property type="entry name" value="CRAL-TRIO_dom_sf"/>
</dbReference>
<dbReference type="SUPFAM" id="SSF52087">
    <property type="entry name" value="CRAL/TRIO domain"/>
    <property type="match status" value="1"/>
</dbReference>
<keyword evidence="3" id="KW-1185">Reference proteome</keyword>
<organism evidence="2 3">
    <name type="scientific">Aegilops tauschii subsp. strangulata</name>
    <name type="common">Goatgrass</name>
    <dbReference type="NCBI Taxonomy" id="200361"/>
    <lineage>
        <taxon>Eukaryota</taxon>
        <taxon>Viridiplantae</taxon>
        <taxon>Streptophyta</taxon>
        <taxon>Embryophyta</taxon>
        <taxon>Tracheophyta</taxon>
        <taxon>Spermatophyta</taxon>
        <taxon>Magnoliopsida</taxon>
        <taxon>Liliopsida</taxon>
        <taxon>Poales</taxon>
        <taxon>Poaceae</taxon>
        <taxon>BOP clade</taxon>
        <taxon>Pooideae</taxon>
        <taxon>Triticodae</taxon>
        <taxon>Triticeae</taxon>
        <taxon>Triticinae</taxon>
        <taxon>Aegilops</taxon>
    </lineage>
</organism>
<dbReference type="PANTHER" id="PTHR46277:SF28">
    <property type="entry name" value="OS01G0926800 PROTEIN"/>
    <property type="match status" value="1"/>
</dbReference>
<evidence type="ECO:0000313" key="3">
    <source>
        <dbReference type="Proteomes" id="UP000015105"/>
    </source>
</evidence>
<dbReference type="CDD" id="cd00170">
    <property type="entry name" value="SEC14"/>
    <property type="match status" value="1"/>
</dbReference>
<dbReference type="InterPro" id="IPR001251">
    <property type="entry name" value="CRAL-TRIO_dom"/>
</dbReference>
<evidence type="ECO:0000259" key="1">
    <source>
        <dbReference type="PROSITE" id="PS50191"/>
    </source>
</evidence>
<dbReference type="Gene3D" id="3.40.525.10">
    <property type="entry name" value="CRAL-TRIO lipid binding domain"/>
    <property type="match status" value="1"/>
</dbReference>
<dbReference type="Gramene" id="AET3Gv20977900.13">
    <property type="protein sequence ID" value="AET3Gv20977900.13"/>
    <property type="gene ID" value="AET3Gv20977900"/>
</dbReference>
<evidence type="ECO:0000313" key="2">
    <source>
        <dbReference type="EnsemblPlants" id="AET3Gv20977900.13"/>
    </source>
</evidence>
<dbReference type="EnsemblPlants" id="AET3Gv20977900.13">
    <property type="protein sequence ID" value="AET3Gv20977900.13"/>
    <property type="gene ID" value="AET3Gv20977900"/>
</dbReference>
<reference evidence="2" key="3">
    <citation type="journal article" date="2017" name="Nature">
        <title>Genome sequence of the progenitor of the wheat D genome Aegilops tauschii.</title>
        <authorList>
            <person name="Luo M.C."/>
            <person name="Gu Y.Q."/>
            <person name="Puiu D."/>
            <person name="Wang H."/>
            <person name="Twardziok S.O."/>
            <person name="Deal K.R."/>
            <person name="Huo N."/>
            <person name="Zhu T."/>
            <person name="Wang L."/>
            <person name="Wang Y."/>
            <person name="McGuire P.E."/>
            <person name="Liu S."/>
            <person name="Long H."/>
            <person name="Ramasamy R.K."/>
            <person name="Rodriguez J.C."/>
            <person name="Van S.L."/>
            <person name="Yuan L."/>
            <person name="Wang Z."/>
            <person name="Xia Z."/>
            <person name="Xiao L."/>
            <person name="Anderson O.D."/>
            <person name="Ouyang S."/>
            <person name="Liang Y."/>
            <person name="Zimin A.V."/>
            <person name="Pertea G."/>
            <person name="Qi P."/>
            <person name="Bennetzen J.L."/>
            <person name="Dai X."/>
            <person name="Dawson M.W."/>
            <person name="Muller H.G."/>
            <person name="Kugler K."/>
            <person name="Rivarola-Duarte L."/>
            <person name="Spannagl M."/>
            <person name="Mayer K.F.X."/>
            <person name="Lu F.H."/>
            <person name="Bevan M.W."/>
            <person name="Leroy P."/>
            <person name="Li P."/>
            <person name="You F.M."/>
            <person name="Sun Q."/>
            <person name="Liu Z."/>
            <person name="Lyons E."/>
            <person name="Wicker T."/>
            <person name="Salzberg S.L."/>
            <person name="Devos K.M."/>
            <person name="Dvorak J."/>
        </authorList>
    </citation>
    <scope>NUCLEOTIDE SEQUENCE [LARGE SCALE GENOMIC DNA]</scope>
    <source>
        <strain evidence="2">cv. AL8/78</strain>
    </source>
</reference>
<reference evidence="2" key="4">
    <citation type="submission" date="2019-03" db="UniProtKB">
        <authorList>
            <consortium name="EnsemblPlants"/>
        </authorList>
    </citation>
    <scope>IDENTIFICATION</scope>
</reference>
<name>A0A453GE70_AEGTS</name>
<proteinExistence type="predicted"/>
<dbReference type="Pfam" id="PF00650">
    <property type="entry name" value="CRAL_TRIO"/>
    <property type="match status" value="1"/>
</dbReference>
<dbReference type="PANTHER" id="PTHR46277">
    <property type="entry name" value="OS03G0850700 PROTEIN"/>
    <property type="match status" value="1"/>
</dbReference>